<reference evidence="1 2" key="1">
    <citation type="submission" date="2017-07" db="EMBL/GenBank/DDBJ databases">
        <title>Genome Sequence of Antarctobacter heliothermus Strain SMS3 Isolated from a culture of the Diatom Skeletonema marinoi.</title>
        <authorList>
            <person name="Topel M."/>
            <person name="Pinder M.I.M."/>
            <person name="Johansson O.N."/>
            <person name="Kourtchenko O."/>
            <person name="Godhe A."/>
            <person name="Clarke A.K."/>
        </authorList>
    </citation>
    <scope>NUCLEOTIDE SEQUENCE [LARGE SCALE GENOMIC DNA]</scope>
    <source>
        <strain evidence="1 2">SMS3</strain>
    </source>
</reference>
<protein>
    <submittedName>
        <fullName evidence="1">Uncharacterized protein</fullName>
    </submittedName>
</protein>
<evidence type="ECO:0000313" key="1">
    <source>
        <dbReference type="EMBL" id="ASP20963.1"/>
    </source>
</evidence>
<sequence length="362" mass="38396">MFRFQWKNSIGFLLLWLVLGSTAQARVVGVEDGAGSGFMYTHRGNCFLILPTHLHGLMREGIRIGAPQSGEIGTAQIVYQAPGGSDISLALVRGGITRDCGAQWAELPRSLSGDLDIGGGVLLERARQKSTEGRQVIIHSKNFRQVRLVPAAGEAVDLFGGTSGAIAFRGAVPIAMVLDAESTDAVWATRMDEIVNLLARFMGEVPLADDCAEGGVLSEACAAAPAPVAGDPFEITAWSAHPVEGAADPAGMVAGEGAYVASLVAGMAFELQLQLTETDRLSRVQIFTDPSSGQAVPKTIEIITDMANGRSKRPNPMPLRDMSPDGVYENRVGERFAKVVTIRVISSWGGGSPVRIDRIVID</sequence>
<dbReference type="KEGG" id="aht:ANTHELSMS3_02286"/>
<gene>
    <name evidence="1" type="ORF">ANTHELSMS3_02286</name>
</gene>
<dbReference type="Proteomes" id="UP000203589">
    <property type="component" value="Chromosome"/>
</dbReference>
<accession>A0A222E445</accession>
<dbReference type="EMBL" id="CP022540">
    <property type="protein sequence ID" value="ASP20963.1"/>
    <property type="molecule type" value="Genomic_DNA"/>
</dbReference>
<organism evidence="1 2">
    <name type="scientific">Antarctobacter heliothermus</name>
    <dbReference type="NCBI Taxonomy" id="74033"/>
    <lineage>
        <taxon>Bacteria</taxon>
        <taxon>Pseudomonadati</taxon>
        <taxon>Pseudomonadota</taxon>
        <taxon>Alphaproteobacteria</taxon>
        <taxon>Rhodobacterales</taxon>
        <taxon>Roseobacteraceae</taxon>
        <taxon>Antarctobacter</taxon>
    </lineage>
</organism>
<name>A0A222E445_9RHOB</name>
<dbReference type="AlphaFoldDB" id="A0A222E445"/>
<evidence type="ECO:0000313" key="2">
    <source>
        <dbReference type="Proteomes" id="UP000203589"/>
    </source>
</evidence>
<keyword evidence="2" id="KW-1185">Reference proteome</keyword>
<proteinExistence type="predicted"/>